<dbReference type="RefSeq" id="WP_245710143.1">
    <property type="nucleotide sequence ID" value="NZ_FNWU01000005.1"/>
</dbReference>
<proteinExistence type="predicted"/>
<keyword evidence="4" id="KW-1185">Reference proteome</keyword>
<name>A0A1H6J386_9EURY</name>
<sequence>MSEHTDTPVQRTSTAGDTTTGDVAPTIKARDDVDGCGCLECRNIEIPATRRSVLDALVWSVRLFRSYPSIVVFAGVVILARRLLETDSINVLPMPVIGVVEVLTAFAFIILIRAYVGTIVAGELTGEPVTRREGLHRSLARTPSLVGVVILTVVLVMTVPFFVALPLFLIVGVLPVTPVDMISFPVVAAVGGITFAVPFLFLLYKVWFALEACVIGQYGPLKSFRVSWRITTNYRGKFMLIGVIAIGSAASLFLPTYLPEMGMSLASLNPVLSLISSSVSELLSIVWASAYAHIYVQGIVS</sequence>
<feature type="compositionally biased region" description="Polar residues" evidence="1">
    <location>
        <begin position="7"/>
        <end position="21"/>
    </location>
</feature>
<evidence type="ECO:0000313" key="4">
    <source>
        <dbReference type="Proteomes" id="UP000199215"/>
    </source>
</evidence>
<keyword evidence="2" id="KW-0472">Membrane</keyword>
<dbReference type="AlphaFoldDB" id="A0A1H6J386"/>
<evidence type="ECO:0000256" key="2">
    <source>
        <dbReference type="SAM" id="Phobius"/>
    </source>
</evidence>
<keyword evidence="2" id="KW-0812">Transmembrane</keyword>
<feature type="transmembrane region" description="Helical" evidence="2">
    <location>
        <begin position="145"/>
        <end position="170"/>
    </location>
</feature>
<accession>A0A1H6J386</accession>
<evidence type="ECO:0000256" key="1">
    <source>
        <dbReference type="SAM" id="MobiDB-lite"/>
    </source>
</evidence>
<reference evidence="3 4" key="1">
    <citation type="submission" date="2016-10" db="EMBL/GenBank/DDBJ databases">
        <authorList>
            <person name="de Groot N.N."/>
        </authorList>
    </citation>
    <scope>NUCLEOTIDE SEQUENCE [LARGE SCALE GENOMIC DNA]</scope>
    <source>
        <strain evidence="3 4">IBRC-M10418</strain>
    </source>
</reference>
<feature type="region of interest" description="Disordered" evidence="1">
    <location>
        <begin position="1"/>
        <end position="25"/>
    </location>
</feature>
<organism evidence="3 4">
    <name type="scientific">Halopenitus malekzadehii</name>
    <dbReference type="NCBI Taxonomy" id="1267564"/>
    <lineage>
        <taxon>Archaea</taxon>
        <taxon>Methanobacteriati</taxon>
        <taxon>Methanobacteriota</taxon>
        <taxon>Stenosarchaea group</taxon>
        <taxon>Halobacteria</taxon>
        <taxon>Halobacteriales</taxon>
        <taxon>Haloferacaceae</taxon>
        <taxon>Halopenitus</taxon>
    </lineage>
</organism>
<dbReference type="STRING" id="1267564.SAMN05192561_105117"/>
<feature type="transmembrane region" description="Helical" evidence="2">
    <location>
        <begin position="67"/>
        <end position="84"/>
    </location>
</feature>
<feature type="transmembrane region" description="Helical" evidence="2">
    <location>
        <begin position="182"/>
        <end position="204"/>
    </location>
</feature>
<feature type="transmembrane region" description="Helical" evidence="2">
    <location>
        <begin position="96"/>
        <end position="124"/>
    </location>
</feature>
<dbReference type="Proteomes" id="UP000199215">
    <property type="component" value="Unassembled WGS sequence"/>
</dbReference>
<keyword evidence="2" id="KW-1133">Transmembrane helix</keyword>
<gene>
    <name evidence="3" type="ORF">SAMN05192561_105117</name>
</gene>
<feature type="transmembrane region" description="Helical" evidence="2">
    <location>
        <begin position="270"/>
        <end position="296"/>
    </location>
</feature>
<dbReference type="EMBL" id="FNWU01000005">
    <property type="protein sequence ID" value="SEH53921.1"/>
    <property type="molecule type" value="Genomic_DNA"/>
</dbReference>
<protein>
    <submittedName>
        <fullName evidence="3">Uncharacterized protein</fullName>
    </submittedName>
</protein>
<feature type="transmembrane region" description="Helical" evidence="2">
    <location>
        <begin position="238"/>
        <end position="258"/>
    </location>
</feature>
<evidence type="ECO:0000313" key="3">
    <source>
        <dbReference type="EMBL" id="SEH53921.1"/>
    </source>
</evidence>